<keyword evidence="4 6" id="KW-1133">Transmembrane helix</keyword>
<dbReference type="PANTHER" id="PTHR21716">
    <property type="entry name" value="TRANSMEMBRANE PROTEIN"/>
    <property type="match status" value="1"/>
</dbReference>
<evidence type="ECO:0000256" key="1">
    <source>
        <dbReference type="ARBA" id="ARBA00004141"/>
    </source>
</evidence>
<evidence type="ECO:0000256" key="5">
    <source>
        <dbReference type="ARBA" id="ARBA00023136"/>
    </source>
</evidence>
<feature type="transmembrane region" description="Helical" evidence="6">
    <location>
        <begin position="124"/>
        <end position="146"/>
    </location>
</feature>
<reference evidence="7 8" key="1">
    <citation type="submission" date="2021-03" db="EMBL/GenBank/DDBJ databases">
        <title>Genomic Encyclopedia of Type Strains, Phase IV (KMG-IV): sequencing the most valuable type-strain genomes for metagenomic binning, comparative biology and taxonomic classification.</title>
        <authorList>
            <person name="Goeker M."/>
        </authorList>
    </citation>
    <scope>NUCLEOTIDE SEQUENCE [LARGE SCALE GENOMIC DNA]</scope>
    <source>
        <strain evidence="7 8">DSM 27563</strain>
    </source>
</reference>
<evidence type="ECO:0000313" key="7">
    <source>
        <dbReference type="EMBL" id="MBP2026140.1"/>
    </source>
</evidence>
<dbReference type="PANTHER" id="PTHR21716:SF68">
    <property type="entry name" value="TRANSPORT PROTEIN YTVI-RELATED"/>
    <property type="match status" value="1"/>
</dbReference>
<keyword evidence="3 6" id="KW-0812">Transmembrane</keyword>
<evidence type="ECO:0000256" key="6">
    <source>
        <dbReference type="SAM" id="Phobius"/>
    </source>
</evidence>
<comment type="subcellular location">
    <subcellularLocation>
        <location evidence="1">Membrane</location>
        <topology evidence="1">Multi-pass membrane protein</topology>
    </subcellularLocation>
</comment>
<evidence type="ECO:0000256" key="3">
    <source>
        <dbReference type="ARBA" id="ARBA00022692"/>
    </source>
</evidence>
<dbReference type="Proteomes" id="UP001519306">
    <property type="component" value="Unassembled WGS sequence"/>
</dbReference>
<comment type="similarity">
    <text evidence="2">Belongs to the autoinducer-2 exporter (AI-2E) (TC 2.A.86) family.</text>
</comment>
<protein>
    <submittedName>
        <fullName evidence="7">PurR-regulated permease PerM</fullName>
    </submittedName>
</protein>
<feature type="transmembrane region" description="Helical" evidence="6">
    <location>
        <begin position="21"/>
        <end position="44"/>
    </location>
</feature>
<keyword evidence="5 6" id="KW-0472">Membrane</keyword>
<dbReference type="InterPro" id="IPR002549">
    <property type="entry name" value="AI-2E-like"/>
</dbReference>
<keyword evidence="8" id="KW-1185">Reference proteome</keyword>
<evidence type="ECO:0000256" key="4">
    <source>
        <dbReference type="ARBA" id="ARBA00022989"/>
    </source>
</evidence>
<sequence>MRTYIDYLREVLNMSSIGIKGYIKAQIKLMIITFLILSIGLYFIGIDKFILKAFGIAIVDIFPVLGSGIVMIPWAISFFVRNSINTGVYIILLYISLVIIRQIIEPKILGDSIGLRPIYTLAATILGSLFLGPFGVILGPIVAIILNSIYTINKREDIKNLENK</sequence>
<comment type="caution">
    <text evidence="7">The sequence shown here is derived from an EMBL/GenBank/DDBJ whole genome shotgun (WGS) entry which is preliminary data.</text>
</comment>
<accession>A0ABS4KED8</accession>
<feature type="transmembrane region" description="Helical" evidence="6">
    <location>
        <begin position="50"/>
        <end position="74"/>
    </location>
</feature>
<evidence type="ECO:0000256" key="2">
    <source>
        <dbReference type="ARBA" id="ARBA00009773"/>
    </source>
</evidence>
<organism evidence="7 8">
    <name type="scientific">Peptoniphilus stercorisuis</name>
    <dbReference type="NCBI Taxonomy" id="1436965"/>
    <lineage>
        <taxon>Bacteria</taxon>
        <taxon>Bacillati</taxon>
        <taxon>Bacillota</taxon>
        <taxon>Tissierellia</taxon>
        <taxon>Tissierellales</taxon>
        <taxon>Peptoniphilaceae</taxon>
        <taxon>Peptoniphilus</taxon>
    </lineage>
</organism>
<feature type="transmembrane region" description="Helical" evidence="6">
    <location>
        <begin position="86"/>
        <end position="104"/>
    </location>
</feature>
<proteinExistence type="inferred from homology"/>
<dbReference type="RefSeq" id="WP_210062128.1">
    <property type="nucleotide sequence ID" value="NZ_JAGGLJ010000023.1"/>
</dbReference>
<name>A0ABS4KED8_9FIRM</name>
<gene>
    <name evidence="7" type="ORF">J2Z71_001698</name>
</gene>
<evidence type="ECO:0000313" key="8">
    <source>
        <dbReference type="Proteomes" id="UP001519306"/>
    </source>
</evidence>
<dbReference type="EMBL" id="JAGGLJ010000023">
    <property type="protein sequence ID" value="MBP2026140.1"/>
    <property type="molecule type" value="Genomic_DNA"/>
</dbReference>
<dbReference type="Pfam" id="PF01594">
    <property type="entry name" value="AI-2E_transport"/>
    <property type="match status" value="1"/>
</dbReference>